<protein>
    <recommendedName>
        <fullName evidence="3">Nucleic-acid-binding protein from transposon X-element</fullName>
    </recommendedName>
</protein>
<dbReference type="AlphaFoldDB" id="A0A4C1X6R9"/>
<reference evidence="1 2" key="1">
    <citation type="journal article" date="2019" name="Commun. Biol.">
        <title>The bagworm genome reveals a unique fibroin gene that provides high tensile strength.</title>
        <authorList>
            <person name="Kono N."/>
            <person name="Nakamura H."/>
            <person name="Ohtoshi R."/>
            <person name="Tomita M."/>
            <person name="Numata K."/>
            <person name="Arakawa K."/>
        </authorList>
    </citation>
    <scope>NUCLEOTIDE SEQUENCE [LARGE SCALE GENOMIC DNA]</scope>
</reference>
<keyword evidence="2" id="KW-1185">Reference proteome</keyword>
<comment type="caution">
    <text evidence="1">The sequence shown here is derived from an EMBL/GenBank/DDBJ whole genome shotgun (WGS) entry which is preliminary data.</text>
</comment>
<accession>A0A4C1X6R9</accession>
<gene>
    <name evidence="1" type="ORF">EVAR_39760_1</name>
</gene>
<evidence type="ECO:0000313" key="2">
    <source>
        <dbReference type="Proteomes" id="UP000299102"/>
    </source>
</evidence>
<dbReference type="EMBL" id="BGZK01000726">
    <property type="protein sequence ID" value="GBP58044.1"/>
    <property type="molecule type" value="Genomic_DNA"/>
</dbReference>
<organism evidence="1 2">
    <name type="scientific">Eumeta variegata</name>
    <name type="common">Bagworm moth</name>
    <name type="synonym">Eumeta japonica</name>
    <dbReference type="NCBI Taxonomy" id="151549"/>
    <lineage>
        <taxon>Eukaryota</taxon>
        <taxon>Metazoa</taxon>
        <taxon>Ecdysozoa</taxon>
        <taxon>Arthropoda</taxon>
        <taxon>Hexapoda</taxon>
        <taxon>Insecta</taxon>
        <taxon>Pterygota</taxon>
        <taxon>Neoptera</taxon>
        <taxon>Endopterygota</taxon>
        <taxon>Lepidoptera</taxon>
        <taxon>Glossata</taxon>
        <taxon>Ditrysia</taxon>
        <taxon>Tineoidea</taxon>
        <taxon>Psychidae</taxon>
        <taxon>Oiketicinae</taxon>
        <taxon>Eumeta</taxon>
    </lineage>
</organism>
<proteinExistence type="predicted"/>
<dbReference type="OrthoDB" id="7487068at2759"/>
<evidence type="ECO:0008006" key="3">
    <source>
        <dbReference type="Google" id="ProtNLM"/>
    </source>
</evidence>
<name>A0A4C1X6R9_EUMVA</name>
<dbReference type="Proteomes" id="UP000299102">
    <property type="component" value="Unassembled WGS sequence"/>
</dbReference>
<evidence type="ECO:0000313" key="1">
    <source>
        <dbReference type="EMBL" id="GBP58044.1"/>
    </source>
</evidence>
<sequence>MPVQWHRCQLYGHATANCYAQPRCVKCLVPHWTRDCDRNKESGGEPSCYNCGQNCTTIYGGENKLSVSTGERQPPYRKTKHGVDRLRIILDNQELIAD</sequence>